<accession>A0A453HDE7</accession>
<sequence>MVVDALAVILDKAKAASHIHGITPHLAGGAGISLLQYTDDTIIMVEGSETDISNLKFLLFCFQQMSGLKINFDKSDVMVMGYSPDECLGIANQLNGRLGTFPTNYLGTPISDSRSTVADLRSTVAKLQTRIEPWQGRWLSKAARTILINSSLSSLLMFPTSFYSLHETLHHEIAKIQSRFYWAGDNNK</sequence>
<dbReference type="PANTHER" id="PTHR33116">
    <property type="entry name" value="REVERSE TRANSCRIPTASE ZINC-BINDING DOMAIN-CONTAINING PROTEIN-RELATED-RELATED"/>
    <property type="match status" value="1"/>
</dbReference>
<reference evidence="1" key="4">
    <citation type="submission" date="2019-03" db="UniProtKB">
        <authorList>
            <consortium name="EnsemblPlants"/>
        </authorList>
    </citation>
    <scope>IDENTIFICATION</scope>
</reference>
<organism evidence="1 2">
    <name type="scientific">Aegilops tauschii subsp. strangulata</name>
    <name type="common">Goatgrass</name>
    <dbReference type="NCBI Taxonomy" id="200361"/>
    <lineage>
        <taxon>Eukaryota</taxon>
        <taxon>Viridiplantae</taxon>
        <taxon>Streptophyta</taxon>
        <taxon>Embryophyta</taxon>
        <taxon>Tracheophyta</taxon>
        <taxon>Spermatophyta</taxon>
        <taxon>Magnoliopsida</taxon>
        <taxon>Liliopsida</taxon>
        <taxon>Poales</taxon>
        <taxon>Poaceae</taxon>
        <taxon>BOP clade</taxon>
        <taxon>Pooideae</taxon>
        <taxon>Triticodae</taxon>
        <taxon>Triticeae</taxon>
        <taxon>Triticinae</taxon>
        <taxon>Aegilops</taxon>
    </lineage>
</organism>
<reference evidence="1" key="5">
    <citation type="journal article" date="2021" name="G3 (Bethesda)">
        <title>Aegilops tauschii genome assembly Aet v5.0 features greater sequence contiguity and improved annotation.</title>
        <authorList>
            <person name="Wang L."/>
            <person name="Zhu T."/>
            <person name="Rodriguez J.C."/>
            <person name="Deal K.R."/>
            <person name="Dubcovsky J."/>
            <person name="McGuire P.E."/>
            <person name="Lux T."/>
            <person name="Spannagl M."/>
            <person name="Mayer K.F.X."/>
            <person name="Baldrich P."/>
            <person name="Meyers B.C."/>
            <person name="Huo N."/>
            <person name="Gu Y.Q."/>
            <person name="Zhou H."/>
            <person name="Devos K.M."/>
            <person name="Bennetzen J.L."/>
            <person name="Unver T."/>
            <person name="Budak H."/>
            <person name="Gulick P.J."/>
            <person name="Galiba G."/>
            <person name="Kalapos B."/>
            <person name="Nelson D.R."/>
            <person name="Li P."/>
            <person name="You F.M."/>
            <person name="Luo M.C."/>
            <person name="Dvorak J."/>
        </authorList>
    </citation>
    <scope>NUCLEOTIDE SEQUENCE [LARGE SCALE GENOMIC DNA]</scope>
    <source>
        <strain evidence="1">cv. AL8/78</strain>
    </source>
</reference>
<proteinExistence type="predicted"/>
<reference evidence="2" key="1">
    <citation type="journal article" date="2014" name="Science">
        <title>Ancient hybridizations among the ancestral genomes of bread wheat.</title>
        <authorList>
            <consortium name="International Wheat Genome Sequencing Consortium,"/>
            <person name="Marcussen T."/>
            <person name="Sandve S.R."/>
            <person name="Heier L."/>
            <person name="Spannagl M."/>
            <person name="Pfeifer M."/>
            <person name="Jakobsen K.S."/>
            <person name="Wulff B.B."/>
            <person name="Steuernagel B."/>
            <person name="Mayer K.F."/>
            <person name="Olsen O.A."/>
        </authorList>
    </citation>
    <scope>NUCLEOTIDE SEQUENCE [LARGE SCALE GENOMIC DNA]</scope>
    <source>
        <strain evidence="2">cv. AL8/78</strain>
    </source>
</reference>
<protein>
    <recommendedName>
        <fullName evidence="3">Reverse transcriptase domain-containing protein</fullName>
    </recommendedName>
</protein>
<name>A0A453HDE7_AEGTS</name>
<dbReference type="PANTHER" id="PTHR33116:SF87">
    <property type="entry name" value="OS01G0158850 PROTEIN"/>
    <property type="match status" value="1"/>
</dbReference>
<evidence type="ECO:0000313" key="1">
    <source>
        <dbReference type="EnsemblPlants" id="AET4Gv20151200.2"/>
    </source>
</evidence>
<reference evidence="1" key="3">
    <citation type="journal article" date="2017" name="Nature">
        <title>Genome sequence of the progenitor of the wheat D genome Aegilops tauschii.</title>
        <authorList>
            <person name="Luo M.C."/>
            <person name="Gu Y.Q."/>
            <person name="Puiu D."/>
            <person name="Wang H."/>
            <person name="Twardziok S.O."/>
            <person name="Deal K.R."/>
            <person name="Huo N."/>
            <person name="Zhu T."/>
            <person name="Wang L."/>
            <person name="Wang Y."/>
            <person name="McGuire P.E."/>
            <person name="Liu S."/>
            <person name="Long H."/>
            <person name="Ramasamy R.K."/>
            <person name="Rodriguez J.C."/>
            <person name="Van S.L."/>
            <person name="Yuan L."/>
            <person name="Wang Z."/>
            <person name="Xia Z."/>
            <person name="Xiao L."/>
            <person name="Anderson O.D."/>
            <person name="Ouyang S."/>
            <person name="Liang Y."/>
            <person name="Zimin A.V."/>
            <person name="Pertea G."/>
            <person name="Qi P."/>
            <person name="Bennetzen J.L."/>
            <person name="Dai X."/>
            <person name="Dawson M.W."/>
            <person name="Muller H.G."/>
            <person name="Kugler K."/>
            <person name="Rivarola-Duarte L."/>
            <person name="Spannagl M."/>
            <person name="Mayer K.F.X."/>
            <person name="Lu F.H."/>
            <person name="Bevan M.W."/>
            <person name="Leroy P."/>
            <person name="Li P."/>
            <person name="You F.M."/>
            <person name="Sun Q."/>
            <person name="Liu Z."/>
            <person name="Lyons E."/>
            <person name="Wicker T."/>
            <person name="Salzberg S.L."/>
            <person name="Devos K.M."/>
            <person name="Dvorak J."/>
        </authorList>
    </citation>
    <scope>NUCLEOTIDE SEQUENCE [LARGE SCALE GENOMIC DNA]</scope>
    <source>
        <strain evidence="1">cv. AL8/78</strain>
    </source>
</reference>
<evidence type="ECO:0000313" key="2">
    <source>
        <dbReference type="Proteomes" id="UP000015105"/>
    </source>
</evidence>
<keyword evidence="2" id="KW-1185">Reference proteome</keyword>
<dbReference type="EnsemblPlants" id="AET4Gv20151200.2">
    <property type="protein sequence ID" value="AET4Gv20151200.2"/>
    <property type="gene ID" value="AET4Gv20151200"/>
</dbReference>
<dbReference type="Proteomes" id="UP000015105">
    <property type="component" value="Chromosome 4D"/>
</dbReference>
<dbReference type="Gramene" id="AET4Gv20151200.2">
    <property type="protein sequence ID" value="AET4Gv20151200.2"/>
    <property type="gene ID" value="AET4Gv20151200"/>
</dbReference>
<reference evidence="2" key="2">
    <citation type="journal article" date="2017" name="Nat. Plants">
        <title>The Aegilops tauschii genome reveals multiple impacts of transposons.</title>
        <authorList>
            <person name="Zhao G."/>
            <person name="Zou C."/>
            <person name="Li K."/>
            <person name="Wang K."/>
            <person name="Li T."/>
            <person name="Gao L."/>
            <person name="Zhang X."/>
            <person name="Wang H."/>
            <person name="Yang Z."/>
            <person name="Liu X."/>
            <person name="Jiang W."/>
            <person name="Mao L."/>
            <person name="Kong X."/>
            <person name="Jiao Y."/>
            <person name="Jia J."/>
        </authorList>
    </citation>
    <scope>NUCLEOTIDE SEQUENCE [LARGE SCALE GENOMIC DNA]</scope>
    <source>
        <strain evidence="2">cv. AL8/78</strain>
    </source>
</reference>
<dbReference type="AlphaFoldDB" id="A0A453HDE7"/>
<evidence type="ECO:0008006" key="3">
    <source>
        <dbReference type="Google" id="ProtNLM"/>
    </source>
</evidence>